<evidence type="ECO:0000313" key="2">
    <source>
        <dbReference type="Proteomes" id="UP000178912"/>
    </source>
</evidence>
<evidence type="ECO:0000313" key="1">
    <source>
        <dbReference type="EMBL" id="CZT01847.1"/>
    </source>
</evidence>
<reference evidence="2" key="1">
    <citation type="submission" date="2016-03" db="EMBL/GenBank/DDBJ databases">
        <authorList>
            <person name="Guldener U."/>
        </authorList>
    </citation>
    <scope>NUCLEOTIDE SEQUENCE [LARGE SCALE GENOMIC DNA]</scope>
    <source>
        <strain evidence="2">04CH-RAC-A.6.1</strain>
    </source>
</reference>
<sequence length="218" mass="23992">MASRDAMLLSMISNISPHSIRPLKPITSFQPIQPVTAASPYGKTSNFARDDLEAEALTNTIENFQSNVASGALANGTVTDRCRQFDLDIPDAISLMVENDLVDNPEQSYNMTARTHDTSDPPNGMILERPEKVDCLDDCSSVKRSCPYQYLLVSNGNFTLPMKPADTKRDVETWSSAATICDKDHDDLQTVLKDNSSTGDAHLLPLTAQQLSPLLLRY</sequence>
<protein>
    <submittedName>
        <fullName evidence="1">Uncharacterized protein</fullName>
    </submittedName>
</protein>
<keyword evidence="2" id="KW-1185">Reference proteome</keyword>
<dbReference type="Proteomes" id="UP000178912">
    <property type="component" value="Unassembled WGS sequence"/>
</dbReference>
<dbReference type="EMBL" id="FJUX01000053">
    <property type="protein sequence ID" value="CZT01847.1"/>
    <property type="molecule type" value="Genomic_DNA"/>
</dbReference>
<accession>A0A1E1KUN7</accession>
<name>A0A1E1KUN7_9HELO</name>
<proteinExistence type="predicted"/>
<organism evidence="1 2">
    <name type="scientific">Rhynchosporium agropyri</name>
    <dbReference type="NCBI Taxonomy" id="914238"/>
    <lineage>
        <taxon>Eukaryota</taxon>
        <taxon>Fungi</taxon>
        <taxon>Dikarya</taxon>
        <taxon>Ascomycota</taxon>
        <taxon>Pezizomycotina</taxon>
        <taxon>Leotiomycetes</taxon>
        <taxon>Helotiales</taxon>
        <taxon>Ploettnerulaceae</taxon>
        <taxon>Rhynchosporium</taxon>
    </lineage>
</organism>
<gene>
    <name evidence="1" type="ORF">RAG0_09269</name>
</gene>
<dbReference type="OrthoDB" id="3554775at2759"/>
<dbReference type="AlphaFoldDB" id="A0A1E1KUN7"/>